<comment type="caution">
    <text evidence="2">The sequence shown here is derived from an EMBL/GenBank/DDBJ whole genome shotgun (WGS) entry which is preliminary data.</text>
</comment>
<sequence length="104" mass="11060">MKWLFRTVGSAVAALVITAGTAVITAIWLMFSGGSAEGRRLGFFESIFVEVQQSADASTQLGVGLNDPAPLGITFVVITLFLLAVSAVYDQLRARRRALLADAD</sequence>
<keyword evidence="1" id="KW-0472">Membrane</keyword>
<name>A0A543BBY2_9MICO</name>
<dbReference type="RefSeq" id="WP_141874239.1">
    <property type="nucleotide sequence ID" value="NZ_VFOX01000002.1"/>
</dbReference>
<dbReference type="EMBL" id="VFOX01000002">
    <property type="protein sequence ID" value="TQL82312.1"/>
    <property type="molecule type" value="Genomic_DNA"/>
</dbReference>
<keyword evidence="3" id="KW-1185">Reference proteome</keyword>
<feature type="transmembrane region" description="Helical" evidence="1">
    <location>
        <begin position="12"/>
        <end position="31"/>
    </location>
</feature>
<dbReference type="OrthoDB" id="5075413at2"/>
<organism evidence="2 3">
    <name type="scientific">Microbacterium saperdae</name>
    <dbReference type="NCBI Taxonomy" id="69368"/>
    <lineage>
        <taxon>Bacteria</taxon>
        <taxon>Bacillati</taxon>
        <taxon>Actinomycetota</taxon>
        <taxon>Actinomycetes</taxon>
        <taxon>Micrococcales</taxon>
        <taxon>Microbacteriaceae</taxon>
        <taxon>Microbacterium</taxon>
    </lineage>
</organism>
<proteinExistence type="predicted"/>
<reference evidence="2 3" key="1">
    <citation type="submission" date="2019-06" db="EMBL/GenBank/DDBJ databases">
        <title>Sequencing the genomes of 1000 actinobacteria strains.</title>
        <authorList>
            <person name="Klenk H.-P."/>
        </authorList>
    </citation>
    <scope>NUCLEOTIDE SEQUENCE [LARGE SCALE GENOMIC DNA]</scope>
    <source>
        <strain evidence="2 3">DSM 20169</strain>
    </source>
</reference>
<feature type="transmembrane region" description="Helical" evidence="1">
    <location>
        <begin position="69"/>
        <end position="89"/>
    </location>
</feature>
<keyword evidence="1" id="KW-1133">Transmembrane helix</keyword>
<dbReference type="Proteomes" id="UP000317209">
    <property type="component" value="Unassembled WGS sequence"/>
</dbReference>
<gene>
    <name evidence="2" type="ORF">FB560_3796</name>
</gene>
<evidence type="ECO:0000256" key="1">
    <source>
        <dbReference type="SAM" id="Phobius"/>
    </source>
</evidence>
<accession>A0A543BBY2</accession>
<evidence type="ECO:0000313" key="2">
    <source>
        <dbReference type="EMBL" id="TQL82312.1"/>
    </source>
</evidence>
<protein>
    <submittedName>
        <fullName evidence="2">Uncharacterized protein</fullName>
    </submittedName>
</protein>
<evidence type="ECO:0000313" key="3">
    <source>
        <dbReference type="Proteomes" id="UP000317209"/>
    </source>
</evidence>
<dbReference type="AlphaFoldDB" id="A0A543BBY2"/>
<keyword evidence="1" id="KW-0812">Transmembrane</keyword>